<evidence type="ECO:0000313" key="5">
    <source>
        <dbReference type="EMBL" id="SDF88717.1"/>
    </source>
</evidence>
<dbReference type="GO" id="GO:0000166">
    <property type="term" value="F:nucleotide binding"/>
    <property type="evidence" value="ECO:0007669"/>
    <property type="project" value="InterPro"/>
</dbReference>
<comment type="similarity">
    <text evidence="1">Belongs to the Gfo/Idh/MocA family.</text>
</comment>
<accession>A0A1G7PQZ1</accession>
<dbReference type="PANTHER" id="PTHR43708:SF5">
    <property type="entry name" value="CONSERVED EXPRESSED OXIDOREDUCTASE (EUROFUNG)-RELATED"/>
    <property type="match status" value="1"/>
</dbReference>
<evidence type="ECO:0000313" key="6">
    <source>
        <dbReference type="Proteomes" id="UP000198748"/>
    </source>
</evidence>
<name>A0A1G7PQZ1_9BACT</name>
<keyword evidence="2" id="KW-0560">Oxidoreductase</keyword>
<dbReference type="InterPro" id="IPR036291">
    <property type="entry name" value="NAD(P)-bd_dom_sf"/>
</dbReference>
<dbReference type="GO" id="GO:0016491">
    <property type="term" value="F:oxidoreductase activity"/>
    <property type="evidence" value="ECO:0007669"/>
    <property type="project" value="UniProtKB-KW"/>
</dbReference>
<keyword evidence="6" id="KW-1185">Reference proteome</keyword>
<feature type="region of interest" description="Disordered" evidence="3">
    <location>
        <begin position="1"/>
        <end position="22"/>
    </location>
</feature>
<feature type="compositionally biased region" description="Basic and acidic residues" evidence="3">
    <location>
        <begin position="7"/>
        <end position="19"/>
    </location>
</feature>
<evidence type="ECO:0000256" key="1">
    <source>
        <dbReference type="ARBA" id="ARBA00010928"/>
    </source>
</evidence>
<dbReference type="InterPro" id="IPR051317">
    <property type="entry name" value="Gfo/Idh/MocA_oxidoreduct"/>
</dbReference>
<proteinExistence type="inferred from homology"/>
<dbReference type="SUPFAM" id="SSF51735">
    <property type="entry name" value="NAD(P)-binding Rossmann-fold domains"/>
    <property type="match status" value="1"/>
</dbReference>
<reference evidence="6" key="1">
    <citation type="submission" date="2016-10" db="EMBL/GenBank/DDBJ databases">
        <authorList>
            <person name="Varghese N."/>
            <person name="Submissions S."/>
        </authorList>
    </citation>
    <scope>NUCLEOTIDE SEQUENCE [LARGE SCALE GENOMIC DNA]</scope>
    <source>
        <strain evidence="6">DSM 25329</strain>
    </source>
</reference>
<dbReference type="Proteomes" id="UP000198748">
    <property type="component" value="Unassembled WGS sequence"/>
</dbReference>
<evidence type="ECO:0000259" key="4">
    <source>
        <dbReference type="Pfam" id="PF01408"/>
    </source>
</evidence>
<evidence type="ECO:0000256" key="3">
    <source>
        <dbReference type="SAM" id="MobiDB-lite"/>
    </source>
</evidence>
<organism evidence="5 6">
    <name type="scientific">Dyadobacter soli</name>
    <dbReference type="NCBI Taxonomy" id="659014"/>
    <lineage>
        <taxon>Bacteria</taxon>
        <taxon>Pseudomonadati</taxon>
        <taxon>Bacteroidota</taxon>
        <taxon>Cytophagia</taxon>
        <taxon>Cytophagales</taxon>
        <taxon>Spirosomataceae</taxon>
        <taxon>Dyadobacter</taxon>
    </lineage>
</organism>
<feature type="domain" description="Gfo/Idh/MocA-like oxidoreductase N-terminal" evidence="4">
    <location>
        <begin position="56"/>
        <end position="153"/>
    </location>
</feature>
<evidence type="ECO:0000256" key="2">
    <source>
        <dbReference type="ARBA" id="ARBA00023002"/>
    </source>
</evidence>
<protein>
    <submittedName>
        <fullName evidence="5">Oxidoreductase family, NAD-binding Rossmann fold</fullName>
    </submittedName>
</protein>
<dbReference type="PANTHER" id="PTHR43708">
    <property type="entry name" value="CONSERVED EXPRESSED OXIDOREDUCTASE (EUROFUNG)"/>
    <property type="match status" value="1"/>
</dbReference>
<dbReference type="Pfam" id="PF01408">
    <property type="entry name" value="GFO_IDH_MocA"/>
    <property type="match status" value="1"/>
</dbReference>
<dbReference type="STRING" id="659014.SAMN04487996_11399"/>
<dbReference type="InterPro" id="IPR000683">
    <property type="entry name" value="Gfo/Idh/MocA-like_OxRdtase_N"/>
</dbReference>
<dbReference type="OrthoDB" id="1408251at2"/>
<gene>
    <name evidence="5" type="ORF">SAMN04487996_11399</name>
</gene>
<dbReference type="AlphaFoldDB" id="A0A1G7PQZ1"/>
<dbReference type="RefSeq" id="WP_090154486.1">
    <property type="nucleotide sequence ID" value="NZ_FNAN01000013.1"/>
</dbReference>
<dbReference type="EMBL" id="FNAN01000013">
    <property type="protein sequence ID" value="SDF88717.1"/>
    <property type="molecule type" value="Genomic_DNA"/>
</dbReference>
<dbReference type="Gene3D" id="3.40.50.720">
    <property type="entry name" value="NAD(P)-binding Rossmann-like Domain"/>
    <property type="match status" value="1"/>
</dbReference>
<sequence>MYSDEQQADRRPPTTDGRRSPIRLGIIGMSPGNAHPYSWSAIINGVFDGDEISRVGYPAVTAYLEANRDTLGIRVARVTHVWAQEAEIAESIAKGAGIENVVTSLEAMIGEVDAVILARDDPENHREMARPFIEAGVPIFIDKPLTCSREDLEWFAAQHRAGKFLMSCSSMRYANECRIAKQEMQSFGQLELVTAVGKKDWKKYGVHLLEGIFSILGDPLPHSVRHIGKPDKEIIHLKMADGLDIMLHLFMDITGTFQISLFGRNGWKLIDIRNSYSMFRDNIIEFIRSLEEGKPRLDFAKTERIMSVIIGAKESLERGGEEVVL</sequence>